<comment type="caution">
    <text evidence="2">The sequence shown here is derived from an EMBL/GenBank/DDBJ whole genome shotgun (WGS) entry which is preliminary data.</text>
</comment>
<feature type="region of interest" description="Disordered" evidence="1">
    <location>
        <begin position="856"/>
        <end position="888"/>
    </location>
</feature>
<dbReference type="PANTHER" id="PTHR48202:SF1">
    <property type="entry name" value="ALPHA_BETA-HYDROLASES SUPERFAMILY PROTEIN"/>
    <property type="match status" value="1"/>
</dbReference>
<feature type="compositionally biased region" description="Polar residues" evidence="1">
    <location>
        <begin position="711"/>
        <end position="734"/>
    </location>
</feature>
<dbReference type="InterPro" id="IPR029058">
    <property type="entry name" value="AB_hydrolase_fold"/>
</dbReference>
<evidence type="ECO:0000313" key="2">
    <source>
        <dbReference type="EMBL" id="CAI0558236.1"/>
    </source>
</evidence>
<feature type="region of interest" description="Disordered" evidence="1">
    <location>
        <begin position="711"/>
        <end position="737"/>
    </location>
</feature>
<gene>
    <name evidence="2" type="ORF">LITE_LOCUS48693</name>
</gene>
<accession>A0AAV0RLT4</accession>
<proteinExistence type="predicted"/>
<dbReference type="InterPro" id="IPR011989">
    <property type="entry name" value="ARM-like"/>
</dbReference>
<keyword evidence="3" id="KW-1185">Reference proteome</keyword>
<dbReference type="Proteomes" id="UP001154282">
    <property type="component" value="Unassembled WGS sequence"/>
</dbReference>
<organism evidence="2 3">
    <name type="scientific">Linum tenue</name>
    <dbReference type="NCBI Taxonomy" id="586396"/>
    <lineage>
        <taxon>Eukaryota</taxon>
        <taxon>Viridiplantae</taxon>
        <taxon>Streptophyta</taxon>
        <taxon>Embryophyta</taxon>
        <taxon>Tracheophyta</taxon>
        <taxon>Spermatophyta</taxon>
        <taxon>Magnoliopsida</taxon>
        <taxon>eudicotyledons</taxon>
        <taxon>Gunneridae</taxon>
        <taxon>Pentapetalae</taxon>
        <taxon>rosids</taxon>
        <taxon>fabids</taxon>
        <taxon>Malpighiales</taxon>
        <taxon>Linaceae</taxon>
        <taxon>Linum</taxon>
    </lineage>
</organism>
<dbReference type="SUPFAM" id="SSF53474">
    <property type="entry name" value="alpha/beta-Hydrolases"/>
    <property type="match status" value="1"/>
</dbReference>
<sequence>MLRICFRARRYYRRFPSLRSFSTSSSPPHPPSSTIPANVSNSLKFPTYVAPPPILQRQDDLARPFSTNSDSKSSSFGRKSALALSATLASAAVASYALVHSGGVESKPNRNPSPLRDLVEAAVHSSDESVRRIFHRFKQTGVAASVLWQSLRSVLSSANHEVRVGFASRVASFLADIAAANSARRAALVGAGGGAVVDWLLETVAVNGSDGAGTQAEAARALAYLIADPDVSGVVLGRPNAVPYLLRFIFSCQPNKKVSSSGLGSLSEQHSRRSSLGVSDSLKGRSMLVAAIMDIVTSNCDDVEEISFRPALSANAALRDIAAAIEVIEEGGLHLDKHGDNEDEKDGGSGIKGIGIRILDGTTVLGLTRTNGLAELEHPDSSQALLAPERSVKWHASLVARLLLEDRNLPLNGAISDWSSSLLTTISHASKNEDIPLCQVALSAFLLSVERSPRARKQVADRGLPLMRDIVKQTKKHNQVQESLAKALELFSTGDLHLSLEESQRWSGILLPWVFGKSSSDAMRASATKFLSRILEEHGPSSISISQGWLAVMLNEALSCSNASSAKRGSQPKSGKVKTQVDQSNVVVATQTANQLAVAVVNRAAIQQGTTESIDAFPLSDLLSLEPFVGPRKSLKKDTVPKLNVADSAEATLKGIKALAEICYEDPLCQEKMVDFGVLCLLRRFLLSDDYEKLAAIETYDASRALEMTKQHASNATNEESKANGNNSASSVQMPPTAHMRRHAARLLTILSPLHNVQKAIVADKALCNWLEDCAEGKIPGCGDAKIQSYARATLLNVFCNYHAAGNESKNSKGPETGATHRKHPCPIYDDMMFLVRPDLPHWKRCEKMDYEIAQGGKDATSESDSVRHGSRADDGADYNHESYDGSESEAPEIDVIFVHGLRGGPYKSWRISEDKASTKSGLVEKIDEEAGKLGTFWPGEWLSADVPKARLFTLRYKTNLTQWSGATLPLQEVSSMMLEKLVTAGIGNRPVVFVTHSMGGLVVKQILHKAKAENINNLVNNTVGIVFYSCPHFGSKLADMPWRMGYVLRPAPSIGELRSGSPRLVQLNDFLRQRHRKRLLDVLSFCETKVTPIVEGYGGWAFRAEIVPIESAYPGFGELVVLESTDHINSCKPMSRNDPSYTEILKFLQKIKSHHS</sequence>
<evidence type="ECO:0000256" key="1">
    <source>
        <dbReference type="SAM" id="MobiDB-lite"/>
    </source>
</evidence>
<protein>
    <recommendedName>
        <fullName evidence="4">Protein SERAC1</fullName>
    </recommendedName>
</protein>
<dbReference type="AlphaFoldDB" id="A0AAV0RLT4"/>
<dbReference type="EMBL" id="CAMGYJ010000011">
    <property type="protein sequence ID" value="CAI0558236.1"/>
    <property type="molecule type" value="Genomic_DNA"/>
</dbReference>
<name>A0AAV0RLT4_9ROSI</name>
<evidence type="ECO:0000313" key="3">
    <source>
        <dbReference type="Proteomes" id="UP001154282"/>
    </source>
</evidence>
<feature type="compositionally biased region" description="Basic and acidic residues" evidence="1">
    <location>
        <begin position="865"/>
        <end position="884"/>
    </location>
</feature>
<dbReference type="SUPFAM" id="SSF48371">
    <property type="entry name" value="ARM repeat"/>
    <property type="match status" value="1"/>
</dbReference>
<reference evidence="2" key="1">
    <citation type="submission" date="2022-08" db="EMBL/GenBank/DDBJ databases">
        <authorList>
            <person name="Gutierrez-Valencia J."/>
        </authorList>
    </citation>
    <scope>NUCLEOTIDE SEQUENCE</scope>
</reference>
<dbReference type="Gene3D" id="3.40.50.1820">
    <property type="entry name" value="alpha/beta hydrolase"/>
    <property type="match status" value="1"/>
</dbReference>
<evidence type="ECO:0008006" key="4">
    <source>
        <dbReference type="Google" id="ProtNLM"/>
    </source>
</evidence>
<dbReference type="InterPro" id="IPR016024">
    <property type="entry name" value="ARM-type_fold"/>
</dbReference>
<dbReference type="Gene3D" id="1.25.10.10">
    <property type="entry name" value="Leucine-rich Repeat Variant"/>
    <property type="match status" value="1"/>
</dbReference>
<dbReference type="PANTHER" id="PTHR48202">
    <property type="entry name" value="ALPHA/BETA-HYDROLASES SUPERFAMILY PROTEIN"/>
    <property type="match status" value="1"/>
</dbReference>